<organism evidence="2 3">
    <name type="scientific">Cyclotella cryptica</name>
    <dbReference type="NCBI Taxonomy" id="29204"/>
    <lineage>
        <taxon>Eukaryota</taxon>
        <taxon>Sar</taxon>
        <taxon>Stramenopiles</taxon>
        <taxon>Ochrophyta</taxon>
        <taxon>Bacillariophyta</taxon>
        <taxon>Coscinodiscophyceae</taxon>
        <taxon>Thalassiosirophycidae</taxon>
        <taxon>Stephanodiscales</taxon>
        <taxon>Stephanodiscaceae</taxon>
        <taxon>Cyclotella</taxon>
    </lineage>
</organism>
<accession>A0ABD3PG04</accession>
<feature type="region of interest" description="Disordered" evidence="1">
    <location>
        <begin position="716"/>
        <end position="744"/>
    </location>
</feature>
<keyword evidence="3" id="KW-1185">Reference proteome</keyword>
<dbReference type="EMBL" id="JABMIG020000182">
    <property type="protein sequence ID" value="KAL3787060.1"/>
    <property type="molecule type" value="Genomic_DNA"/>
</dbReference>
<evidence type="ECO:0000313" key="2">
    <source>
        <dbReference type="EMBL" id="KAL3787060.1"/>
    </source>
</evidence>
<evidence type="ECO:0000256" key="1">
    <source>
        <dbReference type="SAM" id="MobiDB-lite"/>
    </source>
</evidence>
<evidence type="ECO:0000313" key="3">
    <source>
        <dbReference type="Proteomes" id="UP001516023"/>
    </source>
</evidence>
<feature type="compositionally biased region" description="Polar residues" evidence="1">
    <location>
        <begin position="370"/>
        <end position="391"/>
    </location>
</feature>
<protein>
    <submittedName>
        <fullName evidence="2">Uncharacterized protein</fullName>
    </submittedName>
</protein>
<proteinExistence type="predicted"/>
<name>A0ABD3PG04_9STRA</name>
<gene>
    <name evidence="2" type="ORF">HJC23_011744</name>
</gene>
<dbReference type="InterPro" id="IPR010770">
    <property type="entry name" value="Ecd"/>
</dbReference>
<feature type="compositionally biased region" description="Low complexity" evidence="1">
    <location>
        <begin position="392"/>
        <end position="403"/>
    </location>
</feature>
<feature type="compositionally biased region" description="Basic residues" evidence="1">
    <location>
        <begin position="716"/>
        <end position="728"/>
    </location>
</feature>
<feature type="region of interest" description="Disordered" evidence="1">
    <location>
        <begin position="365"/>
        <end position="425"/>
    </location>
</feature>
<dbReference type="PANTHER" id="PTHR13060">
    <property type="entry name" value="SGT1 PROTEIN HSGT1 SUPPRESSOR OF GCR2"/>
    <property type="match status" value="1"/>
</dbReference>
<feature type="region of interest" description="Disordered" evidence="1">
    <location>
        <begin position="846"/>
        <end position="873"/>
    </location>
</feature>
<dbReference type="PANTHER" id="PTHR13060:SF0">
    <property type="entry name" value="PROTEIN ECDYSONELESS HOMOLOG"/>
    <property type="match status" value="1"/>
</dbReference>
<dbReference type="Proteomes" id="UP001516023">
    <property type="component" value="Unassembled WGS sequence"/>
</dbReference>
<dbReference type="AlphaFoldDB" id="A0ABD3PG04"/>
<reference evidence="2 3" key="1">
    <citation type="journal article" date="2020" name="G3 (Bethesda)">
        <title>Improved Reference Genome for Cyclotella cryptica CCMP332, a Model for Cell Wall Morphogenesis, Salinity Adaptation, and Lipid Production in Diatoms (Bacillariophyta).</title>
        <authorList>
            <person name="Roberts W.R."/>
            <person name="Downey K.M."/>
            <person name="Ruck E.C."/>
            <person name="Traller J.C."/>
            <person name="Alverson A.J."/>
        </authorList>
    </citation>
    <scope>NUCLEOTIDE SEQUENCE [LARGE SCALE GENOMIC DNA]</scope>
    <source>
        <strain evidence="2 3">CCMP332</strain>
    </source>
</reference>
<feature type="compositionally biased region" description="Polar residues" evidence="1">
    <location>
        <begin position="410"/>
        <end position="425"/>
    </location>
</feature>
<comment type="caution">
    <text evidence="2">The sequence shown here is derived from an EMBL/GenBank/DDBJ whole genome shotgun (WGS) entry which is preliminary data.</text>
</comment>
<dbReference type="Pfam" id="PF07093">
    <property type="entry name" value="SGT1"/>
    <property type="match status" value="1"/>
</dbReference>
<sequence>MENTLLLSLYLLGPNDILHSNSNNDGADATTITQRATLYTRLSHACHLANEYSRHEWFRRASRGDGWVFGVHCLSEEEVDHHGRDDGDEWMTHLDEVVNDGKRRRSTNNHHSQQHQPHLRAMCHYTSTNEAWHILSFALQLSKHLSLHQLDCALLCIDASDGQLLLIEAAEVLPSWVDDDVSQGGVRGPAGCGERCWVVEGKIRLIPPESHGHAPGEECQRGEATVDDVTKLGRTEALCLLRDCINSDKYVVDEVQEAISARIERTDYSLPQRRKRKPISCKNDPYNMATTGDVKECTVSSKESHYHIAAVAVPATVAYFLSEHWYLIPFFVDSFCKQAPQYLNERHCHVAPNANADDCRDERDAMQPTVDASSTNDCQVTDSKSTTDCDPNSNQQRNNNSNKNYKHNEQSSNSSIPNNATKHPSTFNLGTHFPYERIVLVPVVMTRTTYAELITGRGIIPSFPIPTEYRSVELNRFQRQLQQMVGGCGDDDYFDTGRRKNVWTRAVEVGVRLCAGLEWALLNDHTVRSASNTFSATKNEEEERVFQSMGEVERRLRLYWCRIDAEATCCARRPKDGLESDSMNGKFSWIEQAWQAGPNNDISGDKTRNKLLIDALQSMSKCPVFHPELSKPPHEEPCPYSRPGISLHEMTHAGICRALKWVRDEYNDASFPLPREWEVDDDSWMEVNSLEELEDEMRKLSSATDQTRADSKVVGKSRRVTRRSRRNRIHDDQPENVDMADESTHTEVKSESADAKSLNKMIHGFKSLVEGEGDLGGVVTRRPAVLSSRDCVSPQQLMLEEVSINPRVFLNILHDKLHQNSDATIKNDNKESAITAEENISKFFFKEDLEDDSSDGSQDSNAGMECDELDDTSLEQDPESIRNIMQAMDHELRAANTMDPSLQNIGAQSNDDDINSADYNMVSNFLKSLEAEGAQSGPVTNMLREMGICPPRLSSQD</sequence>